<dbReference type="CDD" id="cd16849">
    <property type="entry name" value="STAT5_DBD"/>
    <property type="match status" value="1"/>
</dbReference>
<dbReference type="SUPFAM" id="SSF103473">
    <property type="entry name" value="MFS general substrate transporter"/>
    <property type="match status" value="1"/>
</dbReference>
<evidence type="ECO:0000256" key="14">
    <source>
        <dbReference type="RuleBase" id="RU046415"/>
    </source>
</evidence>
<keyword evidence="8 14" id="KW-0805">Transcription regulation</keyword>
<keyword evidence="6 14" id="KW-0597">Phosphoprotein</keyword>
<dbReference type="GO" id="GO:0005829">
    <property type="term" value="C:cytosol"/>
    <property type="evidence" value="ECO:0007669"/>
    <property type="project" value="UniProtKB-ARBA"/>
</dbReference>
<evidence type="ECO:0000259" key="16">
    <source>
        <dbReference type="PROSITE" id="PS50001"/>
    </source>
</evidence>
<dbReference type="InterPro" id="IPR015988">
    <property type="entry name" value="STAT_TF_CC"/>
</dbReference>
<keyword evidence="19" id="KW-1185">Reference proteome</keyword>
<dbReference type="Pfam" id="PF01017">
    <property type="entry name" value="STAT_alpha"/>
    <property type="match status" value="1"/>
</dbReference>
<feature type="transmembrane region" description="Helical" evidence="15">
    <location>
        <begin position="192"/>
        <end position="217"/>
    </location>
</feature>
<dbReference type="GO" id="GO:0016020">
    <property type="term" value="C:membrane"/>
    <property type="evidence" value="ECO:0007669"/>
    <property type="project" value="UniProtKB-SubCell"/>
</dbReference>
<keyword evidence="15" id="KW-1133">Transmembrane helix</keyword>
<feature type="transmembrane region" description="Helical" evidence="15">
    <location>
        <begin position="160"/>
        <end position="186"/>
    </location>
</feature>
<keyword evidence="15" id="KW-0812">Transmembrane</keyword>
<dbReference type="GO" id="GO:0005634">
    <property type="term" value="C:nucleus"/>
    <property type="evidence" value="ECO:0007669"/>
    <property type="project" value="UniProtKB-SubCell"/>
</dbReference>
<dbReference type="InterPro" id="IPR012345">
    <property type="entry name" value="STAT_TF_DNA-bd_N"/>
</dbReference>
<dbReference type="GO" id="GO:0006357">
    <property type="term" value="P:regulation of transcription by RNA polymerase II"/>
    <property type="evidence" value="ECO:0007669"/>
    <property type="project" value="UniProtKB-ARBA"/>
</dbReference>
<evidence type="ECO:0000256" key="15">
    <source>
        <dbReference type="SAM" id="Phobius"/>
    </source>
</evidence>
<feature type="transmembrane region" description="Helical" evidence="15">
    <location>
        <begin position="126"/>
        <end position="148"/>
    </location>
</feature>
<name>A0A0J7NU89_LASNI</name>
<accession>A0A0J7NU89</accession>
<evidence type="ECO:0000256" key="11">
    <source>
        <dbReference type="ARBA" id="ARBA00023163"/>
    </source>
</evidence>
<dbReference type="SUPFAM" id="SSF55550">
    <property type="entry name" value="SH2 domain"/>
    <property type="match status" value="1"/>
</dbReference>
<evidence type="ECO:0000256" key="10">
    <source>
        <dbReference type="ARBA" id="ARBA00023159"/>
    </source>
</evidence>
<feature type="transmembrane region" description="Helical" evidence="15">
    <location>
        <begin position="103"/>
        <end position="120"/>
    </location>
</feature>
<keyword evidence="7 13" id="KW-0727">SH2 domain</keyword>
<reference evidence="18 19" key="1">
    <citation type="submission" date="2015-04" db="EMBL/GenBank/DDBJ databases">
        <title>Lasius niger genome sequencing.</title>
        <authorList>
            <person name="Konorov E.A."/>
            <person name="Nikitin M.A."/>
            <person name="Kirill M.V."/>
            <person name="Chang P."/>
        </authorList>
    </citation>
    <scope>NUCLEOTIDE SEQUENCE [LARGE SCALE GENOMIC DNA]</scope>
    <source>
        <tissue evidence="18">Whole</tissue>
    </source>
</reference>
<dbReference type="SUPFAM" id="SSF49417">
    <property type="entry name" value="p53-like transcription factors"/>
    <property type="match status" value="1"/>
</dbReference>
<dbReference type="Gene3D" id="2.60.40.630">
    <property type="entry name" value="STAT transcription factor, DNA-binding domain"/>
    <property type="match status" value="1"/>
</dbReference>
<dbReference type="EMBL" id="LBMM01001628">
    <property type="protein sequence ID" value="KMQ95975.1"/>
    <property type="molecule type" value="Genomic_DNA"/>
</dbReference>
<comment type="subcellular location">
    <subcellularLocation>
        <location evidence="3 14">Cytoplasm</location>
    </subcellularLocation>
    <subcellularLocation>
        <location evidence="2">Membrane</location>
        <topology evidence="2">Multi-pass membrane protein</topology>
    </subcellularLocation>
    <subcellularLocation>
        <location evidence="1 14">Nucleus</location>
    </subcellularLocation>
</comment>
<dbReference type="GO" id="GO:0022857">
    <property type="term" value="F:transmembrane transporter activity"/>
    <property type="evidence" value="ECO:0007669"/>
    <property type="project" value="InterPro"/>
</dbReference>
<dbReference type="InterPro" id="IPR036259">
    <property type="entry name" value="MFS_trans_sf"/>
</dbReference>
<evidence type="ECO:0000256" key="5">
    <source>
        <dbReference type="ARBA" id="ARBA00022490"/>
    </source>
</evidence>
<feature type="transmembrane region" description="Helical" evidence="15">
    <location>
        <begin position="12"/>
        <end position="34"/>
    </location>
</feature>
<dbReference type="InterPro" id="IPR000980">
    <property type="entry name" value="SH2"/>
</dbReference>
<dbReference type="Proteomes" id="UP000036403">
    <property type="component" value="Unassembled WGS sequence"/>
</dbReference>
<keyword evidence="11 14" id="KW-0804">Transcription</keyword>
<feature type="transmembrane region" description="Helical" evidence="15">
    <location>
        <begin position="270"/>
        <end position="289"/>
    </location>
</feature>
<dbReference type="Pfam" id="PF02864">
    <property type="entry name" value="STAT_bind"/>
    <property type="match status" value="1"/>
</dbReference>
<dbReference type="InterPro" id="IPR013801">
    <property type="entry name" value="STAT_TF_DNA-bd"/>
</dbReference>
<dbReference type="InterPro" id="IPR008967">
    <property type="entry name" value="p53-like_TF_DNA-bd_sf"/>
</dbReference>
<sequence length="1161" mass="130057">MNETKNNTVRVVFVSLLLDLLAFTMILPLLPALLDHYKEIENGHGLYSTILTYIKSIQVFFDAPDKVSTVLYGGFLGSMYSFLQFLGSPIIGALSDIYGRKPLMLLCLTGISLSYLLWAFSTNFGIFVLTRLIGGISKGNISLSMAIISDVTSPKTRGKAMALVGIAFSIGFVVGPMIGAFFAWISSGNREGTWYVIPALFAFFLALSDLFFVAYYLKESLQLKYRATTLAKGLSGAISYINPIDLFQFNGVSSLSQQDKQDLKILGRAYFIYLFIYSGLEFTLTFLTHHTFGFTSMQQGWMFLGIGLTMAILQGGWVRHIPPNRTKAISELGLWLIIPAFICIGVATGVPVLCAGIFLFAVSTAMVVTCMMTLVTRIGPEHQKGNEQYIAGLIGSLIQELETKINNIHNGDLFLMKLKLQEAVKLFRQKYDEDPLRLFHTIRYCLGTEMKLVAQAENLGNTFISSDKINLIKMSGNPEIGQLLACLKQRLCDNMHSLRKIEEEQEAFALHYHDCTKLNATLQHLATQPQNHQNLEVKEKLLRQKEHIEQQLSSKLALVLHLRMEFIDKMKDTINRLNLLQSKVLDEELISWKRDQQLAGNGATFSSNLDIIQNWCESLADIIWHTRQHIKEAEILKNKFSYEPQAMIMPDIFPSLNTQITQLLSSLVTSTFIIEKQPPQVMKTNTRFTSTVRLLVGAKLNVHMTPPQVKVSIISEAQANALLKNDKMAKNGEASGEILNNTGTMEYHQAAGQLSVSFRNMQLKKIKRAEKKGTESVMDEKFSLLFQSQFSVGGGELVFQVWTLSLPVVVIVHGNQEPHAWATVTWDNAFAEAGRVPFVVPDKVLWRQVAEALNMKFRSATGRPLTVENLRFLAEKAFRTVMQDYSNTPLSWAQFCKEPLPERSFTFWEWFYAIMKLTREHLKSPWMDGCILGFIRKKKAEELLTNCPAGTFLMRFSDSELGGITIAWVGDQTDQVFMLQPFTSKDFAIRSLGDRVYDLQHLLYLYPNQMKDQVFSKYCTPVNDNQTTSTNGYIKPVLVTQVPAWSTPGFGGQTPSHSSITGVNNNGQTGPGGSYPATPQTMFQAHSPDPSVRDTPSVASSDWGCVLICDSYAPGLGQSGIGQPSSDLDMDLMPIDENLNLDHLHSFSFDFMPSYNAIKPQ</sequence>
<dbReference type="FunFam" id="2.60.40.630:FF:000002">
    <property type="entry name" value="Signal transducer and activator of transcription"/>
    <property type="match status" value="1"/>
</dbReference>
<dbReference type="InterPro" id="IPR048988">
    <property type="entry name" value="STAT_linker"/>
</dbReference>
<keyword evidence="12 14" id="KW-0539">Nucleus</keyword>
<evidence type="ECO:0000256" key="4">
    <source>
        <dbReference type="ARBA" id="ARBA00005586"/>
    </source>
</evidence>
<dbReference type="PANTHER" id="PTHR11801">
    <property type="entry name" value="SIGNAL TRANSDUCER AND ACTIVATOR OF TRANSCRIPTION"/>
    <property type="match status" value="1"/>
</dbReference>
<dbReference type="CDD" id="cd09919">
    <property type="entry name" value="SH2_STAT_family"/>
    <property type="match status" value="1"/>
</dbReference>
<keyword evidence="15" id="KW-0472">Membrane</keyword>
<dbReference type="GO" id="GO:0003700">
    <property type="term" value="F:DNA-binding transcription factor activity"/>
    <property type="evidence" value="ECO:0007669"/>
    <property type="project" value="InterPro"/>
</dbReference>
<dbReference type="InterPro" id="IPR011701">
    <property type="entry name" value="MFS"/>
</dbReference>
<organism evidence="18 19">
    <name type="scientific">Lasius niger</name>
    <name type="common">Black garden ant</name>
    <dbReference type="NCBI Taxonomy" id="67767"/>
    <lineage>
        <taxon>Eukaryota</taxon>
        <taxon>Metazoa</taxon>
        <taxon>Ecdysozoa</taxon>
        <taxon>Arthropoda</taxon>
        <taxon>Hexapoda</taxon>
        <taxon>Insecta</taxon>
        <taxon>Pterygota</taxon>
        <taxon>Neoptera</taxon>
        <taxon>Endopterygota</taxon>
        <taxon>Hymenoptera</taxon>
        <taxon>Apocrita</taxon>
        <taxon>Aculeata</taxon>
        <taxon>Formicoidea</taxon>
        <taxon>Formicidae</taxon>
        <taxon>Formicinae</taxon>
        <taxon>Lasius</taxon>
        <taxon>Lasius</taxon>
    </lineage>
</organism>
<evidence type="ECO:0000256" key="9">
    <source>
        <dbReference type="ARBA" id="ARBA00023125"/>
    </source>
</evidence>
<feature type="transmembrane region" description="Helical" evidence="15">
    <location>
        <begin position="332"/>
        <end position="350"/>
    </location>
</feature>
<dbReference type="Gene3D" id="1.20.1050.20">
    <property type="entry name" value="STAT transcription factor, all-alpha domain"/>
    <property type="match status" value="1"/>
</dbReference>
<dbReference type="PaxDb" id="67767-A0A0J7NU89"/>
<evidence type="ECO:0000256" key="8">
    <source>
        <dbReference type="ARBA" id="ARBA00023015"/>
    </source>
</evidence>
<evidence type="ECO:0000256" key="2">
    <source>
        <dbReference type="ARBA" id="ARBA00004141"/>
    </source>
</evidence>
<dbReference type="Pfam" id="PF07690">
    <property type="entry name" value="MFS_1"/>
    <property type="match status" value="1"/>
</dbReference>
<dbReference type="Gene3D" id="1.20.1250.20">
    <property type="entry name" value="MFS general substrate transporter like domains"/>
    <property type="match status" value="1"/>
</dbReference>
<evidence type="ECO:0000256" key="12">
    <source>
        <dbReference type="ARBA" id="ARBA00023242"/>
    </source>
</evidence>
<evidence type="ECO:0000256" key="6">
    <source>
        <dbReference type="ARBA" id="ARBA00022553"/>
    </source>
</evidence>
<keyword evidence="10 14" id="KW-0010">Activator</keyword>
<dbReference type="InterPro" id="IPR020846">
    <property type="entry name" value="MFS_dom"/>
</dbReference>
<dbReference type="SUPFAM" id="SSF48092">
    <property type="entry name" value="Transcription factor STAT-4 N-domain"/>
    <property type="match status" value="1"/>
</dbReference>
<dbReference type="PROSITE" id="PS50850">
    <property type="entry name" value="MFS"/>
    <property type="match status" value="1"/>
</dbReference>
<dbReference type="SUPFAM" id="SSF47655">
    <property type="entry name" value="STAT"/>
    <property type="match status" value="1"/>
</dbReference>
<dbReference type="InterPro" id="IPR036860">
    <property type="entry name" value="SH2_dom_sf"/>
</dbReference>
<dbReference type="GO" id="GO:0007166">
    <property type="term" value="P:cell surface receptor signaling pathway"/>
    <property type="evidence" value="ECO:0007669"/>
    <property type="project" value="UniProtKB-ARBA"/>
</dbReference>
<comment type="similarity">
    <text evidence="4 14">Belongs to the transcription factor STAT family.</text>
</comment>
<dbReference type="InterPro" id="IPR046994">
    <property type="entry name" value="STAT5_CC"/>
</dbReference>
<evidence type="ECO:0000259" key="17">
    <source>
        <dbReference type="PROSITE" id="PS50850"/>
    </source>
</evidence>
<gene>
    <name evidence="18" type="ORF">RF55_3770</name>
</gene>
<dbReference type="PROSITE" id="PS50001">
    <property type="entry name" value="SH2"/>
    <property type="match status" value="1"/>
</dbReference>
<keyword evidence="5 14" id="KW-0963">Cytoplasm</keyword>
<dbReference type="FunFam" id="1.10.238.10:FF:000029">
    <property type="entry name" value="Signal transducer and transcription activator 6"/>
    <property type="match status" value="1"/>
</dbReference>
<protein>
    <recommendedName>
        <fullName evidence="14">Signal transducer and activator of transcription</fullName>
    </recommendedName>
</protein>
<feature type="transmembrane region" description="Helical" evidence="15">
    <location>
        <begin position="301"/>
        <end position="320"/>
    </location>
</feature>
<dbReference type="STRING" id="67767.A0A0J7NU89"/>
<evidence type="ECO:0000256" key="1">
    <source>
        <dbReference type="ARBA" id="ARBA00004123"/>
    </source>
</evidence>
<dbReference type="InterPro" id="IPR036535">
    <property type="entry name" value="STAT_N_sf"/>
</dbReference>
<evidence type="ECO:0000313" key="19">
    <source>
        <dbReference type="Proteomes" id="UP000036403"/>
    </source>
</evidence>
<dbReference type="Pfam" id="PF00017">
    <property type="entry name" value="SH2"/>
    <property type="match status" value="1"/>
</dbReference>
<evidence type="ECO:0000256" key="7">
    <source>
        <dbReference type="ARBA" id="ARBA00022999"/>
    </source>
</evidence>
<dbReference type="Gene3D" id="3.30.505.10">
    <property type="entry name" value="SH2 domain"/>
    <property type="match status" value="1"/>
</dbReference>
<dbReference type="InterPro" id="IPR035858">
    <property type="entry name" value="STAT5a/5b_DBD"/>
</dbReference>
<dbReference type="OrthoDB" id="19300at2759"/>
<feature type="transmembrane region" description="Helical" evidence="15">
    <location>
        <begin position="70"/>
        <end position="91"/>
    </location>
</feature>
<evidence type="ECO:0000256" key="3">
    <source>
        <dbReference type="ARBA" id="ARBA00004496"/>
    </source>
</evidence>
<dbReference type="CDD" id="cd16855">
    <property type="entry name" value="STAT5_CCD"/>
    <property type="match status" value="1"/>
</dbReference>
<dbReference type="AlphaFoldDB" id="A0A0J7NU89"/>
<dbReference type="Pfam" id="PF21354">
    <property type="entry name" value="STAT_linker"/>
    <property type="match status" value="1"/>
</dbReference>
<dbReference type="InterPro" id="IPR001217">
    <property type="entry name" value="STAT"/>
</dbReference>
<feature type="domain" description="Major facilitator superfamily (MFS) profile" evidence="17">
    <location>
        <begin position="8"/>
        <end position="459"/>
    </location>
</feature>
<evidence type="ECO:0000313" key="18">
    <source>
        <dbReference type="EMBL" id="KMQ95975.1"/>
    </source>
</evidence>
<dbReference type="GO" id="GO:0003677">
    <property type="term" value="F:DNA binding"/>
    <property type="evidence" value="ECO:0007669"/>
    <property type="project" value="UniProtKB-KW"/>
</dbReference>
<dbReference type="Gene3D" id="1.10.238.10">
    <property type="entry name" value="EF-hand"/>
    <property type="match status" value="1"/>
</dbReference>
<proteinExistence type="inferred from homology"/>
<dbReference type="InterPro" id="IPR013800">
    <property type="entry name" value="STAT_TF_alpha"/>
</dbReference>
<feature type="domain" description="SH2" evidence="16">
    <location>
        <begin position="926"/>
        <end position="1022"/>
    </location>
</feature>
<evidence type="ECO:0000256" key="13">
    <source>
        <dbReference type="PROSITE-ProRule" id="PRU00191"/>
    </source>
</evidence>
<comment type="caution">
    <text evidence="18">The sequence shown here is derived from an EMBL/GenBank/DDBJ whole genome shotgun (WGS) entry which is preliminary data.</text>
</comment>
<keyword evidence="9 14" id="KW-0238">DNA-binding</keyword>